<feature type="transmembrane region" description="Helical" evidence="1">
    <location>
        <begin position="101"/>
        <end position="118"/>
    </location>
</feature>
<proteinExistence type="predicted"/>
<organism evidence="2">
    <name type="scientific">marine metagenome</name>
    <dbReference type="NCBI Taxonomy" id="408172"/>
    <lineage>
        <taxon>unclassified sequences</taxon>
        <taxon>metagenomes</taxon>
        <taxon>ecological metagenomes</taxon>
    </lineage>
</organism>
<keyword evidence="1" id="KW-1133">Transmembrane helix</keyword>
<dbReference type="AlphaFoldDB" id="A0A382C2W6"/>
<name>A0A382C2W6_9ZZZZ</name>
<dbReference type="EMBL" id="UINC01032490">
    <property type="protein sequence ID" value="SVB20234.1"/>
    <property type="molecule type" value="Genomic_DNA"/>
</dbReference>
<feature type="transmembrane region" description="Helical" evidence="1">
    <location>
        <begin position="71"/>
        <end position="89"/>
    </location>
</feature>
<feature type="transmembrane region" description="Helical" evidence="1">
    <location>
        <begin position="12"/>
        <end position="29"/>
    </location>
</feature>
<gene>
    <name evidence="2" type="ORF">METZ01_LOCUS173088</name>
</gene>
<accession>A0A382C2W6</accession>
<evidence type="ECO:0000313" key="2">
    <source>
        <dbReference type="EMBL" id="SVB20234.1"/>
    </source>
</evidence>
<reference evidence="2" key="1">
    <citation type="submission" date="2018-05" db="EMBL/GenBank/DDBJ databases">
        <authorList>
            <person name="Lanie J.A."/>
            <person name="Ng W.-L."/>
            <person name="Kazmierczak K.M."/>
            <person name="Andrzejewski T.M."/>
            <person name="Davidsen T.M."/>
            <person name="Wayne K.J."/>
            <person name="Tettelin H."/>
            <person name="Glass J.I."/>
            <person name="Rusch D."/>
            <person name="Podicherti R."/>
            <person name="Tsui H.-C.T."/>
            <person name="Winkler M.E."/>
        </authorList>
    </citation>
    <scope>NUCLEOTIDE SEQUENCE</scope>
</reference>
<evidence type="ECO:0008006" key="3">
    <source>
        <dbReference type="Google" id="ProtNLM"/>
    </source>
</evidence>
<sequence length="123" mass="13410">MNIKLLCRINGVWVALNGLSAFIMPDMWFEMAGYTGSPAAYAAAQGFGVAAIALGLISWRSVDIAGEAINSYGQLFGIVWTLFILLTLYQMMTGLFTGPPAYFNLIAGLILASAFFYYSRKTE</sequence>
<protein>
    <recommendedName>
        <fullName evidence="3">SPW repeat-containing protein</fullName>
    </recommendedName>
</protein>
<keyword evidence="1" id="KW-0812">Transmembrane</keyword>
<feature type="transmembrane region" description="Helical" evidence="1">
    <location>
        <begin position="41"/>
        <end position="59"/>
    </location>
</feature>
<evidence type="ECO:0000256" key="1">
    <source>
        <dbReference type="SAM" id="Phobius"/>
    </source>
</evidence>
<keyword evidence="1" id="KW-0472">Membrane</keyword>